<accession>A0ABS5KKM8</accession>
<dbReference type="RefSeq" id="WP_212008241.1">
    <property type="nucleotide sequence ID" value="NZ_JAAFYZ010000015.1"/>
</dbReference>
<sequence>MTPRAIPVPPAIAALPHDARGYPTPAITPRDPEGHPTFAITSAARSLICAVERRCSICGTPMPPGPVYRVIAAAETEALVAAQAAGRSVANKAPSPEAPGHRICMLFAAFTCPFLARPNARRGQDAEVMGAALTRGTARGSSTETGNEIGGAVAGFADYEFRYTPGENQVAFVFTGLTELRPHHLGADQIPELIAALAGSDSQPPADARPATDAQPPVQADAQPPVQADAQPPAQTCPPYLLNDEAVAEAHARAILEAAMARRQ</sequence>
<comment type="caution">
    <text evidence="2">The sequence shown here is derived from an EMBL/GenBank/DDBJ whole genome shotgun (WGS) entry which is preliminary data.</text>
</comment>
<dbReference type="Proteomes" id="UP000730482">
    <property type="component" value="Unassembled WGS sequence"/>
</dbReference>
<gene>
    <name evidence="2" type="ORF">KGQ19_06920</name>
</gene>
<keyword evidence="3" id="KW-1185">Reference proteome</keyword>
<name>A0ABS5KKM8_9ACTN</name>
<evidence type="ECO:0000313" key="3">
    <source>
        <dbReference type="Proteomes" id="UP000730482"/>
    </source>
</evidence>
<protein>
    <submittedName>
        <fullName evidence="2">Uncharacterized protein</fullName>
    </submittedName>
</protein>
<dbReference type="EMBL" id="JAAFYZ010000015">
    <property type="protein sequence ID" value="MBS2546595.1"/>
    <property type="molecule type" value="Genomic_DNA"/>
</dbReference>
<feature type="compositionally biased region" description="Low complexity" evidence="1">
    <location>
        <begin position="211"/>
        <end position="234"/>
    </location>
</feature>
<proteinExistence type="predicted"/>
<organism evidence="2 3">
    <name type="scientific">Catenulispora pinistramenti</name>
    <dbReference type="NCBI Taxonomy" id="2705254"/>
    <lineage>
        <taxon>Bacteria</taxon>
        <taxon>Bacillati</taxon>
        <taxon>Actinomycetota</taxon>
        <taxon>Actinomycetes</taxon>
        <taxon>Catenulisporales</taxon>
        <taxon>Catenulisporaceae</taxon>
        <taxon>Catenulispora</taxon>
    </lineage>
</organism>
<evidence type="ECO:0000256" key="1">
    <source>
        <dbReference type="SAM" id="MobiDB-lite"/>
    </source>
</evidence>
<evidence type="ECO:0000313" key="2">
    <source>
        <dbReference type="EMBL" id="MBS2546595.1"/>
    </source>
</evidence>
<reference evidence="2 3" key="1">
    <citation type="submission" date="2020-02" db="EMBL/GenBank/DDBJ databases">
        <title>Acidophilic actinobacteria isolated from forest soil.</title>
        <authorList>
            <person name="Golinska P."/>
        </authorList>
    </citation>
    <scope>NUCLEOTIDE SEQUENCE [LARGE SCALE GENOMIC DNA]</scope>
    <source>
        <strain evidence="2 3">NL8</strain>
    </source>
</reference>
<feature type="region of interest" description="Disordered" evidence="1">
    <location>
        <begin position="16"/>
        <end position="36"/>
    </location>
</feature>
<feature type="region of interest" description="Disordered" evidence="1">
    <location>
        <begin position="199"/>
        <end position="242"/>
    </location>
</feature>